<dbReference type="STRING" id="1406858.GCA_000710895_02931"/>
<feature type="compositionally biased region" description="Low complexity" evidence="1">
    <location>
        <begin position="51"/>
        <end position="61"/>
    </location>
</feature>
<evidence type="ECO:0000313" key="5">
    <source>
        <dbReference type="Proteomes" id="UP000255467"/>
    </source>
</evidence>
<dbReference type="GO" id="GO:0016747">
    <property type="term" value="F:acyltransferase activity, transferring groups other than amino-acyl groups"/>
    <property type="evidence" value="ECO:0007669"/>
    <property type="project" value="InterPro"/>
</dbReference>
<feature type="transmembrane region" description="Helical" evidence="2">
    <location>
        <begin position="367"/>
        <end position="387"/>
    </location>
</feature>
<dbReference type="PANTHER" id="PTHR23028">
    <property type="entry name" value="ACETYLTRANSFERASE"/>
    <property type="match status" value="1"/>
</dbReference>
<feature type="transmembrane region" description="Helical" evidence="2">
    <location>
        <begin position="336"/>
        <end position="355"/>
    </location>
</feature>
<sequence>MTTTLHPSSEPPRPVGEGTESAEVAGAIESNSAPAGAGADISAPPRDDSTEATTASDTGSMAATSSAFAMAPRHGDAAASGIERDAVERAANVASEPGAASTEFPRRPAGFLPALEGMRGMAALGVVVTHVAFQTGATSLPMVGRVLERFDMAVAVFFALSGFLLWRPHAAAARGLGTAPTAGRYLLHRAARILPAYWAVVCAVLILLPTAASTAGFRVWLANLGLVQVFVPLTLTDGLTQMWSLSVEMAFYLLLPLLAVAVAWLRGDRARWRVPVLLAFGTLCLTWNLIPVPTPDAINSDNWLPGYLPWFAAGMLLAELSDLAVPRLRRLAGNPWILWTIALVALLLSATDLGGLPGLTRGAPWQYVLKMAFGAIIGFTLLAPLVLRPDIRHRWLESRTAAMLGRWSYGVFLWHLAVLSIVFPVFAIVPFSGDFPQVLALTIALTLPLAAASYALIEEPVRRWARRFG</sequence>
<protein>
    <submittedName>
        <fullName evidence="4">Uncharacterized protein conserved in bacteria</fullName>
    </submittedName>
</protein>
<dbReference type="GO" id="GO:0016020">
    <property type="term" value="C:membrane"/>
    <property type="evidence" value="ECO:0007669"/>
    <property type="project" value="TreeGrafter"/>
</dbReference>
<dbReference type="EMBL" id="UGRY01000002">
    <property type="protein sequence ID" value="SUA74184.1"/>
    <property type="molecule type" value="Genomic_DNA"/>
</dbReference>
<keyword evidence="2" id="KW-1133">Transmembrane helix</keyword>
<name>A0A378YAS8_9NOCA</name>
<keyword evidence="2" id="KW-0812">Transmembrane</keyword>
<keyword evidence="2" id="KW-0472">Membrane</keyword>
<proteinExistence type="predicted"/>
<evidence type="ECO:0000259" key="3">
    <source>
        <dbReference type="Pfam" id="PF01757"/>
    </source>
</evidence>
<dbReference type="Pfam" id="PF01757">
    <property type="entry name" value="Acyl_transf_3"/>
    <property type="match status" value="1"/>
</dbReference>
<keyword evidence="5" id="KW-1185">Reference proteome</keyword>
<organism evidence="4 5">
    <name type="scientific">Nocardia otitidiscaviarum</name>
    <dbReference type="NCBI Taxonomy" id="1823"/>
    <lineage>
        <taxon>Bacteria</taxon>
        <taxon>Bacillati</taxon>
        <taxon>Actinomycetota</taxon>
        <taxon>Actinomycetes</taxon>
        <taxon>Mycobacteriales</taxon>
        <taxon>Nocardiaceae</taxon>
        <taxon>Nocardia</taxon>
    </lineage>
</organism>
<feature type="transmembrane region" description="Helical" evidence="2">
    <location>
        <begin position="196"/>
        <end position="221"/>
    </location>
</feature>
<feature type="transmembrane region" description="Helical" evidence="2">
    <location>
        <begin position="302"/>
        <end position="324"/>
    </location>
</feature>
<feature type="transmembrane region" description="Helical" evidence="2">
    <location>
        <begin position="272"/>
        <end position="290"/>
    </location>
</feature>
<feature type="region of interest" description="Disordered" evidence="1">
    <location>
        <begin position="1"/>
        <end position="61"/>
    </location>
</feature>
<evidence type="ECO:0000256" key="1">
    <source>
        <dbReference type="SAM" id="MobiDB-lite"/>
    </source>
</evidence>
<evidence type="ECO:0000256" key="2">
    <source>
        <dbReference type="SAM" id="Phobius"/>
    </source>
</evidence>
<dbReference type="InterPro" id="IPR050879">
    <property type="entry name" value="Acyltransferase_3"/>
</dbReference>
<dbReference type="AlphaFoldDB" id="A0A378YAS8"/>
<dbReference type="Proteomes" id="UP000255467">
    <property type="component" value="Unassembled WGS sequence"/>
</dbReference>
<feature type="transmembrane region" description="Helical" evidence="2">
    <location>
        <begin position="241"/>
        <end position="265"/>
    </location>
</feature>
<accession>A0A378YAS8</accession>
<feature type="transmembrane region" description="Helical" evidence="2">
    <location>
        <begin position="407"/>
        <end position="429"/>
    </location>
</feature>
<feature type="transmembrane region" description="Helical" evidence="2">
    <location>
        <begin position="435"/>
        <end position="457"/>
    </location>
</feature>
<reference evidence="4 5" key="1">
    <citation type="submission" date="2018-06" db="EMBL/GenBank/DDBJ databases">
        <authorList>
            <consortium name="Pathogen Informatics"/>
            <person name="Doyle S."/>
        </authorList>
    </citation>
    <scope>NUCLEOTIDE SEQUENCE [LARGE SCALE GENOMIC DNA]</scope>
    <source>
        <strain evidence="4 5">NCTC1934</strain>
    </source>
</reference>
<dbReference type="PANTHER" id="PTHR23028:SF53">
    <property type="entry name" value="ACYL_TRANSF_3 DOMAIN-CONTAINING PROTEIN"/>
    <property type="match status" value="1"/>
</dbReference>
<feature type="domain" description="Acyltransferase 3" evidence="3">
    <location>
        <begin position="114"/>
        <end position="450"/>
    </location>
</feature>
<dbReference type="InterPro" id="IPR002656">
    <property type="entry name" value="Acyl_transf_3_dom"/>
</dbReference>
<gene>
    <name evidence="4" type="ORF">NCTC1934_01458</name>
</gene>
<dbReference type="GO" id="GO:0009103">
    <property type="term" value="P:lipopolysaccharide biosynthetic process"/>
    <property type="evidence" value="ECO:0007669"/>
    <property type="project" value="TreeGrafter"/>
</dbReference>
<evidence type="ECO:0000313" key="4">
    <source>
        <dbReference type="EMBL" id="SUA74184.1"/>
    </source>
</evidence>